<dbReference type="EMBL" id="ML977317">
    <property type="protein sequence ID" value="KAF2118260.1"/>
    <property type="molecule type" value="Genomic_DNA"/>
</dbReference>
<name>A0A6A5ZFK3_9PLEO</name>
<accession>A0A6A5ZFK3</accession>
<organism evidence="1 2">
    <name type="scientific">Lophiotrema nucula</name>
    <dbReference type="NCBI Taxonomy" id="690887"/>
    <lineage>
        <taxon>Eukaryota</taxon>
        <taxon>Fungi</taxon>
        <taxon>Dikarya</taxon>
        <taxon>Ascomycota</taxon>
        <taxon>Pezizomycotina</taxon>
        <taxon>Dothideomycetes</taxon>
        <taxon>Pleosporomycetidae</taxon>
        <taxon>Pleosporales</taxon>
        <taxon>Lophiotremataceae</taxon>
        <taxon>Lophiotrema</taxon>
    </lineage>
</organism>
<dbReference type="AlphaFoldDB" id="A0A6A5ZFK3"/>
<gene>
    <name evidence="1" type="ORF">BDV96DRAFT_597117</name>
</gene>
<sequence>MMFQSLSPAAHAEWFIETVAKVRAYLLGEEIDVVDTEPLPDEALKKWRKIEEENATWYPEFWASPKVEWSDADGCYRPVRNQEQDEDEDDVSALDKEYHQRKKVKENYVSLEEQFPHLRCVEFLGFNGVAKRYRFFKRRGTPTMEEPFHVNHSSLSEVVSETKCWTYPSAQQWSDIYHGILLGQDILLQAMAGVEISPQHLNISVAKLSLLSFSTVHSRHTTKQVLENCETVELHEDVPPWCEVRARNEEPILSPYCDADDESDADFDISTQIVPSARQLSLNFQSASGSCGTGMARFPPSEFPRLSALTISSKRLCFEPYFLNGLFWFLPIVSSSLKKLALVNFGTLQFDDLTSALCGKKLRNLVLIMRPSWDSDRNWYEERDVAKNLASATEVLRLEPSKSEEFVGYGG</sequence>
<evidence type="ECO:0000313" key="2">
    <source>
        <dbReference type="Proteomes" id="UP000799770"/>
    </source>
</evidence>
<dbReference type="Proteomes" id="UP000799770">
    <property type="component" value="Unassembled WGS sequence"/>
</dbReference>
<reference evidence="1" key="1">
    <citation type="journal article" date="2020" name="Stud. Mycol.">
        <title>101 Dothideomycetes genomes: a test case for predicting lifestyles and emergence of pathogens.</title>
        <authorList>
            <person name="Haridas S."/>
            <person name="Albert R."/>
            <person name="Binder M."/>
            <person name="Bloem J."/>
            <person name="Labutti K."/>
            <person name="Salamov A."/>
            <person name="Andreopoulos B."/>
            <person name="Baker S."/>
            <person name="Barry K."/>
            <person name="Bills G."/>
            <person name="Bluhm B."/>
            <person name="Cannon C."/>
            <person name="Castanera R."/>
            <person name="Culley D."/>
            <person name="Daum C."/>
            <person name="Ezra D."/>
            <person name="Gonzalez J."/>
            <person name="Henrissat B."/>
            <person name="Kuo A."/>
            <person name="Liang C."/>
            <person name="Lipzen A."/>
            <person name="Lutzoni F."/>
            <person name="Magnuson J."/>
            <person name="Mondo S."/>
            <person name="Nolan M."/>
            <person name="Ohm R."/>
            <person name="Pangilinan J."/>
            <person name="Park H.-J."/>
            <person name="Ramirez L."/>
            <person name="Alfaro M."/>
            <person name="Sun H."/>
            <person name="Tritt A."/>
            <person name="Yoshinaga Y."/>
            <person name="Zwiers L.-H."/>
            <person name="Turgeon B."/>
            <person name="Goodwin S."/>
            <person name="Spatafora J."/>
            <person name="Crous P."/>
            <person name="Grigoriev I."/>
        </authorList>
    </citation>
    <scope>NUCLEOTIDE SEQUENCE</scope>
    <source>
        <strain evidence="1">CBS 627.86</strain>
    </source>
</reference>
<evidence type="ECO:0000313" key="1">
    <source>
        <dbReference type="EMBL" id="KAF2118260.1"/>
    </source>
</evidence>
<proteinExistence type="predicted"/>
<protein>
    <submittedName>
        <fullName evidence="1">Uncharacterized protein</fullName>
    </submittedName>
</protein>
<keyword evidence="2" id="KW-1185">Reference proteome</keyword>